<dbReference type="RefSeq" id="WP_071971955.1">
    <property type="nucleotide sequence ID" value="NZ_CP018076.1"/>
</dbReference>
<proteinExistence type="predicted"/>
<evidence type="ECO:0000313" key="1">
    <source>
        <dbReference type="EMBL" id="APE43622.1"/>
    </source>
</evidence>
<keyword evidence="2" id="KW-1185">Reference proteome</keyword>
<dbReference type="OrthoDB" id="9874984at2"/>
<name>A0A1J0WHM2_9RHOB</name>
<dbReference type="AlphaFoldDB" id="A0A1J0WHM2"/>
<dbReference type="EMBL" id="CP018076">
    <property type="protein sequence ID" value="APE43622.1"/>
    <property type="molecule type" value="Genomic_DNA"/>
</dbReference>
<organism evidence="1 2">
    <name type="scientific">Sulfitobacter alexandrii</name>
    <dbReference type="NCBI Taxonomy" id="1917485"/>
    <lineage>
        <taxon>Bacteria</taxon>
        <taxon>Pseudomonadati</taxon>
        <taxon>Pseudomonadota</taxon>
        <taxon>Alphaproteobacteria</taxon>
        <taxon>Rhodobacterales</taxon>
        <taxon>Roseobacteraceae</taxon>
        <taxon>Sulfitobacter</taxon>
    </lineage>
</organism>
<evidence type="ECO:0000313" key="2">
    <source>
        <dbReference type="Proteomes" id="UP000181897"/>
    </source>
</evidence>
<protein>
    <submittedName>
        <fullName evidence="1">Uncharacterized protein</fullName>
    </submittedName>
</protein>
<dbReference type="Proteomes" id="UP000181897">
    <property type="component" value="Chromosome"/>
</dbReference>
<accession>A0A1J0WHM2</accession>
<sequence>MTLPDWLNPGSSPDLSPAEKLRSFEAALRNYKKVHDELIDFRAFVAREGTTVSAEADSDHTDLLKLKVEAARDVLAATALIAFDDGLFERCAEILEFETAGRP</sequence>
<reference evidence="1 2" key="1">
    <citation type="submission" date="2016-11" db="EMBL/GenBank/DDBJ databases">
        <title>Complete genome sequence of Sulfitobacter sp. AM1-D1, a toxic bacteria associated with marine dinoflagellate Alexandrium minutum in East China Sea.</title>
        <authorList>
            <person name="Yang Q."/>
            <person name="Zhang X."/>
            <person name="Tian X."/>
        </authorList>
    </citation>
    <scope>NUCLEOTIDE SEQUENCE [LARGE SCALE GENOMIC DNA]</scope>
    <source>
        <strain evidence="1 2">AM1-D1</strain>
    </source>
</reference>
<dbReference type="STRING" id="1917485.BOO69_09505"/>
<dbReference type="KEGG" id="suam:BOO69_09505"/>
<gene>
    <name evidence="1" type="ORF">BOO69_09505</name>
</gene>